<organism evidence="1 2">
    <name type="scientific">Thalassotalea loyana</name>
    <dbReference type="NCBI Taxonomy" id="280483"/>
    <lineage>
        <taxon>Bacteria</taxon>
        <taxon>Pseudomonadati</taxon>
        <taxon>Pseudomonadota</taxon>
        <taxon>Gammaproteobacteria</taxon>
        <taxon>Alteromonadales</taxon>
        <taxon>Colwelliaceae</taxon>
        <taxon>Thalassotalea</taxon>
    </lineage>
</organism>
<dbReference type="RefSeq" id="WP_284299888.1">
    <property type="nucleotide sequence ID" value="NZ_BSSV01000007.1"/>
</dbReference>
<protein>
    <submittedName>
        <fullName evidence="1">Uncharacterized protein</fullName>
    </submittedName>
</protein>
<dbReference type="EMBL" id="BSSV01000007">
    <property type="protein sequence ID" value="GLX86652.1"/>
    <property type="molecule type" value="Genomic_DNA"/>
</dbReference>
<keyword evidence="2" id="KW-1185">Reference proteome</keyword>
<dbReference type="Proteomes" id="UP001157134">
    <property type="component" value="Unassembled WGS sequence"/>
</dbReference>
<name>A0ABQ6HEW3_9GAMM</name>
<dbReference type="InterPro" id="IPR010866">
    <property type="entry name" value="A-2_8-polyST"/>
</dbReference>
<proteinExistence type="predicted"/>
<evidence type="ECO:0000313" key="2">
    <source>
        <dbReference type="Proteomes" id="UP001157134"/>
    </source>
</evidence>
<accession>A0ABQ6HEW3</accession>
<comment type="caution">
    <text evidence="1">The sequence shown here is derived from an EMBL/GenBank/DDBJ whole genome shotgun (WGS) entry which is preliminary data.</text>
</comment>
<reference evidence="1 2" key="1">
    <citation type="submission" date="2023-03" db="EMBL/GenBank/DDBJ databases">
        <title>Thalassotalea loyana LMG 22536T draft genome sequence.</title>
        <authorList>
            <person name="Sawabe T."/>
        </authorList>
    </citation>
    <scope>NUCLEOTIDE SEQUENCE [LARGE SCALE GENOMIC DNA]</scope>
    <source>
        <strain evidence="1 2">LMG 22536</strain>
    </source>
</reference>
<gene>
    <name evidence="1" type="ORF">tloyanaT_29050</name>
</gene>
<dbReference type="Pfam" id="PF07388">
    <property type="entry name" value="A-2_8-polyST"/>
    <property type="match status" value="1"/>
</dbReference>
<sequence length="312" mass="35759">MVTNVFIAFTQAQVVHAVNVITTQRLQNVVIISRYQCDEYNEFFEHVFILDGPIYRLLFKWLKVKNYLKSIGKVNLFIAHSLNVFSQGVFHELLDNNFLNTLNVFPDGNLLFNDFTVNKYCKDNLVKKLASYVIGAKYRLFSGSVISPFVDIDTVHSYIDGVTCKYRALKYIDVTPVTKNIGTGVLILGHRNQQVISADSLIEVVKRNITEGPIYYKPHPRLAIENDLFYQILNVSFKGKVSLIDNKSPIEVIIQDFPIQSVFAVASSSLVTLKILIPEVNVCYFGLQRYLGKHYNPQMKIQFDRMGLIEWN</sequence>
<evidence type="ECO:0000313" key="1">
    <source>
        <dbReference type="EMBL" id="GLX86652.1"/>
    </source>
</evidence>